<dbReference type="SMART" id="SM00091">
    <property type="entry name" value="PAS"/>
    <property type="match status" value="2"/>
</dbReference>
<dbReference type="RefSeq" id="WP_283485586.1">
    <property type="nucleotide sequence ID" value="NZ_CP125947.1"/>
</dbReference>
<dbReference type="InterPro" id="IPR001633">
    <property type="entry name" value="EAL_dom"/>
</dbReference>
<comment type="subcellular location">
    <subcellularLocation>
        <location evidence="1">Membrane</location>
    </subcellularLocation>
</comment>
<dbReference type="SUPFAM" id="SSF141868">
    <property type="entry name" value="EAL domain-like"/>
    <property type="match status" value="1"/>
</dbReference>
<proteinExistence type="predicted"/>
<dbReference type="Pfam" id="PF00990">
    <property type="entry name" value="GGDEF"/>
    <property type="match status" value="1"/>
</dbReference>
<dbReference type="SMART" id="SM01079">
    <property type="entry name" value="CHASE"/>
    <property type="match status" value="1"/>
</dbReference>
<dbReference type="Gene3D" id="3.30.450.20">
    <property type="entry name" value="PAS domain"/>
    <property type="match status" value="2"/>
</dbReference>
<dbReference type="Pfam" id="PF00563">
    <property type="entry name" value="EAL"/>
    <property type="match status" value="1"/>
</dbReference>
<feature type="domain" description="EAL" evidence="8">
    <location>
        <begin position="787"/>
        <end position="1040"/>
    </location>
</feature>
<dbReference type="InterPro" id="IPR000700">
    <property type="entry name" value="PAS-assoc_C"/>
</dbReference>
<dbReference type="CDD" id="cd00130">
    <property type="entry name" value="PAS"/>
    <property type="match status" value="2"/>
</dbReference>
<protein>
    <submittedName>
        <fullName evidence="10">EAL domain-containing protein</fullName>
    </submittedName>
</protein>
<keyword evidence="3" id="KW-1133">Transmembrane helix</keyword>
<dbReference type="SMART" id="SM00052">
    <property type="entry name" value="EAL"/>
    <property type="match status" value="1"/>
</dbReference>
<evidence type="ECO:0000259" key="6">
    <source>
        <dbReference type="PROSITE" id="PS50113"/>
    </source>
</evidence>
<dbReference type="SMART" id="SM00267">
    <property type="entry name" value="GGDEF"/>
    <property type="match status" value="1"/>
</dbReference>
<evidence type="ECO:0000256" key="2">
    <source>
        <dbReference type="ARBA" id="ARBA00022692"/>
    </source>
</evidence>
<dbReference type="PROSITE" id="PS50113">
    <property type="entry name" value="PAC"/>
    <property type="match status" value="1"/>
</dbReference>
<dbReference type="PROSITE" id="PS50839">
    <property type="entry name" value="CHASE"/>
    <property type="match status" value="1"/>
</dbReference>
<evidence type="ECO:0000259" key="9">
    <source>
        <dbReference type="PROSITE" id="PS50887"/>
    </source>
</evidence>
<dbReference type="SUPFAM" id="SSF55785">
    <property type="entry name" value="PYP-like sensor domain (PAS domain)"/>
    <property type="match status" value="2"/>
</dbReference>
<dbReference type="PANTHER" id="PTHR44757">
    <property type="entry name" value="DIGUANYLATE CYCLASE DGCP"/>
    <property type="match status" value="1"/>
</dbReference>
<dbReference type="Gene3D" id="3.20.20.450">
    <property type="entry name" value="EAL domain"/>
    <property type="match status" value="1"/>
</dbReference>
<sequence>MTAPTSHRARTQWLPGMAVAALGLALTFWLAHLQQKSSAALAQLRFTEEVRSSGNAISQRLNAYTEVVNGLRDLFLLKPDLSRQEFDRIVAERNLQRHYPGIKNLSFARWVPLEQLSAFESQRRAQAPEGEPFQPFHPATWHSGYHINEYVWPMEGNKGVPGLDISSQPANIEAQLVARGTGRTALSAPFPLIQESDAPIGIVLRAPIFRSDSGANLTEDFIGTAAVSIRIATMIRAVRANGFLNNLEIRIDDMGPIGHPLAKPQKLFAPPDWPAEAGPQQLQEIQTHGRRWQLTFKPVGMALSTTEKFAPHWIMGVGTAMSLLLAALVTLLVRLRMRALQEVEISNEALLQSERSLRTIFNQAAVGVAQMQMDTGRVVRMNQRYSSILGYTLEELYDMRFTDLAHVDGLAKDLEQMEKLKSGQIREYQLEKCLRRKDGREIWIDLSVSSMGSKDEEGLHYIAVVQDITERRLLENSLRDSERYLRNILRHLPVGISIVREDGQFTFSNERNVQICGYSIEEMPNIEAWLSQVHPHPLMRENARGSWLADYRRARQHHSHLPAREYEIRCKNGQMRPVEISAIALDEDYLFTMVDLSQRKAAEDKIRHLAYYDSLTQLPNRRMLRDHLHEVLKVHSRQQQYGALLLLDLDNFKTLNDTRGHDQGDALLCEVASRLRQGFAGRHMVARLGGDEFVVVLESLADNSEQAQALAREAGLHILAMLREPYLLEGEAFHFTASIGVTIFANAHEQISDLLKRADLAMYQAKATGRNALELYDPQLQAVVRARAKLASDIRAGLADGQFELFYQPQVEECSVRSCEALLRWRHPCDGYISPAVFIPLAEETGLILPLGEWVLQAACKQLASWARQPRLAHLTLAVNVSPRQFRQAGFVAQVLAALANAGAQPHRLKLELTEGLLLDNVEDTIEKMEELKAHGVGFALDDFGTGYSSLSYLKRLPLDQLKIDQSFVRDVLTDANDAAIARTIVALGTSLGLQVIAEGVETEEQRQFLLAHNCHAWQGYLLSPPVSAERFATLPLTYTAHNQTDAQADIPADA</sequence>
<dbReference type="NCBIfam" id="TIGR00254">
    <property type="entry name" value="GGDEF"/>
    <property type="match status" value="1"/>
</dbReference>
<reference evidence="10 11" key="1">
    <citation type="submission" date="2023-05" db="EMBL/GenBank/DDBJ databases">
        <authorList>
            <person name="Yin Y."/>
            <person name="Lu Z."/>
        </authorList>
    </citation>
    <scope>NUCLEOTIDE SEQUENCE [LARGE SCALE GENOMIC DNA]</scope>
    <source>
        <strain evidence="10 11">ZM22</strain>
    </source>
</reference>
<dbReference type="InterPro" id="IPR029787">
    <property type="entry name" value="Nucleotide_cyclase"/>
</dbReference>
<organism evidence="10 11">
    <name type="scientific">Comamonas resistens</name>
    <dbReference type="NCBI Taxonomy" id="3046670"/>
    <lineage>
        <taxon>Bacteria</taxon>
        <taxon>Pseudomonadati</taxon>
        <taxon>Pseudomonadota</taxon>
        <taxon>Betaproteobacteria</taxon>
        <taxon>Burkholderiales</taxon>
        <taxon>Comamonadaceae</taxon>
        <taxon>Comamonas</taxon>
    </lineage>
</organism>
<dbReference type="InterPro" id="IPR043128">
    <property type="entry name" value="Rev_trsase/Diguanyl_cyclase"/>
</dbReference>
<dbReference type="SMART" id="SM00086">
    <property type="entry name" value="PAC"/>
    <property type="match status" value="2"/>
</dbReference>
<evidence type="ECO:0000256" key="4">
    <source>
        <dbReference type="ARBA" id="ARBA00023136"/>
    </source>
</evidence>
<dbReference type="PANTHER" id="PTHR44757:SF2">
    <property type="entry name" value="BIOFILM ARCHITECTURE MAINTENANCE PROTEIN MBAA"/>
    <property type="match status" value="1"/>
</dbReference>
<dbReference type="Pfam" id="PF03924">
    <property type="entry name" value="CHASE"/>
    <property type="match status" value="1"/>
</dbReference>
<evidence type="ECO:0000256" key="3">
    <source>
        <dbReference type="ARBA" id="ARBA00022989"/>
    </source>
</evidence>
<dbReference type="InterPro" id="IPR000014">
    <property type="entry name" value="PAS"/>
</dbReference>
<dbReference type="Pfam" id="PF13426">
    <property type="entry name" value="PAS_9"/>
    <property type="match status" value="2"/>
</dbReference>
<feature type="domain" description="PAS" evidence="5">
    <location>
        <begin position="481"/>
        <end position="535"/>
    </location>
</feature>
<keyword evidence="4" id="KW-0472">Membrane</keyword>
<name>A0ABY8SR93_9BURK</name>
<dbReference type="CDD" id="cd01948">
    <property type="entry name" value="EAL"/>
    <property type="match status" value="1"/>
</dbReference>
<feature type="domain" description="CHASE" evidence="7">
    <location>
        <begin position="77"/>
        <end position="247"/>
    </location>
</feature>
<gene>
    <name evidence="10" type="ORF">QMY55_18355</name>
</gene>
<evidence type="ECO:0000259" key="8">
    <source>
        <dbReference type="PROSITE" id="PS50883"/>
    </source>
</evidence>
<dbReference type="PROSITE" id="PS50883">
    <property type="entry name" value="EAL"/>
    <property type="match status" value="1"/>
</dbReference>
<keyword evidence="2" id="KW-0812">Transmembrane</keyword>
<dbReference type="InterPro" id="IPR001610">
    <property type="entry name" value="PAC"/>
</dbReference>
<dbReference type="InterPro" id="IPR035965">
    <property type="entry name" value="PAS-like_dom_sf"/>
</dbReference>
<feature type="domain" description="PAS" evidence="5">
    <location>
        <begin position="353"/>
        <end position="424"/>
    </location>
</feature>
<dbReference type="InterPro" id="IPR006189">
    <property type="entry name" value="CHASE_dom"/>
</dbReference>
<dbReference type="PROSITE" id="PS50112">
    <property type="entry name" value="PAS"/>
    <property type="match status" value="2"/>
</dbReference>
<dbReference type="InterPro" id="IPR000160">
    <property type="entry name" value="GGDEF_dom"/>
</dbReference>
<dbReference type="Gene3D" id="3.30.450.350">
    <property type="entry name" value="CHASE domain"/>
    <property type="match status" value="1"/>
</dbReference>
<evidence type="ECO:0000259" key="7">
    <source>
        <dbReference type="PROSITE" id="PS50839"/>
    </source>
</evidence>
<dbReference type="NCBIfam" id="TIGR00229">
    <property type="entry name" value="sensory_box"/>
    <property type="match status" value="2"/>
</dbReference>
<feature type="domain" description="GGDEF" evidence="9">
    <location>
        <begin position="640"/>
        <end position="778"/>
    </location>
</feature>
<dbReference type="InterPro" id="IPR052155">
    <property type="entry name" value="Biofilm_reg_signaling"/>
</dbReference>
<dbReference type="EMBL" id="CP125947">
    <property type="protein sequence ID" value="WHS64444.1"/>
    <property type="molecule type" value="Genomic_DNA"/>
</dbReference>
<feature type="domain" description="PAC" evidence="6">
    <location>
        <begin position="428"/>
        <end position="480"/>
    </location>
</feature>
<keyword evidence="11" id="KW-1185">Reference proteome</keyword>
<dbReference type="Gene3D" id="3.30.70.270">
    <property type="match status" value="1"/>
</dbReference>
<dbReference type="CDD" id="cd01949">
    <property type="entry name" value="GGDEF"/>
    <property type="match status" value="1"/>
</dbReference>
<accession>A0ABY8SR93</accession>
<evidence type="ECO:0000259" key="5">
    <source>
        <dbReference type="PROSITE" id="PS50112"/>
    </source>
</evidence>
<dbReference type="SUPFAM" id="SSF55073">
    <property type="entry name" value="Nucleotide cyclase"/>
    <property type="match status" value="1"/>
</dbReference>
<dbReference type="InterPro" id="IPR035919">
    <property type="entry name" value="EAL_sf"/>
</dbReference>
<dbReference type="Proteomes" id="UP001240697">
    <property type="component" value="Chromosome"/>
</dbReference>
<evidence type="ECO:0000313" key="11">
    <source>
        <dbReference type="Proteomes" id="UP001240697"/>
    </source>
</evidence>
<evidence type="ECO:0000256" key="1">
    <source>
        <dbReference type="ARBA" id="ARBA00004370"/>
    </source>
</evidence>
<dbReference type="PROSITE" id="PS50887">
    <property type="entry name" value="GGDEF"/>
    <property type="match status" value="1"/>
</dbReference>
<evidence type="ECO:0000313" key="10">
    <source>
        <dbReference type="EMBL" id="WHS64444.1"/>
    </source>
</evidence>
<dbReference type="InterPro" id="IPR042240">
    <property type="entry name" value="CHASE_sf"/>
</dbReference>